<dbReference type="PANTHER" id="PTHR22617:SF23">
    <property type="entry name" value="CHEMOTAXIS PROTEIN CHEW"/>
    <property type="match status" value="1"/>
</dbReference>
<comment type="caution">
    <text evidence="3">The sequence shown here is derived from an EMBL/GenBank/DDBJ whole genome shotgun (WGS) entry which is preliminary data.</text>
</comment>
<evidence type="ECO:0000313" key="5">
    <source>
        <dbReference type="Proteomes" id="UP000182045"/>
    </source>
</evidence>
<dbReference type="Proteomes" id="UP000050413">
    <property type="component" value="Unassembled WGS sequence"/>
</dbReference>
<dbReference type="GO" id="GO:0005829">
    <property type="term" value="C:cytosol"/>
    <property type="evidence" value="ECO:0007669"/>
    <property type="project" value="TreeGrafter"/>
</dbReference>
<protein>
    <submittedName>
        <fullName evidence="2">CheW protein</fullName>
    </submittedName>
    <submittedName>
        <fullName evidence="3">Chemotaxis signal relay system purine-binding protiein CheW</fullName>
    </submittedName>
</protein>
<evidence type="ECO:0000313" key="3">
    <source>
        <dbReference type="EMBL" id="KPP95531.1"/>
    </source>
</evidence>
<dbReference type="SMART" id="SM00260">
    <property type="entry name" value="CheW"/>
    <property type="match status" value="1"/>
</dbReference>
<dbReference type="InterPro" id="IPR002545">
    <property type="entry name" value="CheW-lke_dom"/>
</dbReference>
<feature type="domain" description="CheW-like" evidence="1">
    <location>
        <begin position="25"/>
        <end position="165"/>
    </location>
</feature>
<dbReference type="Gene3D" id="2.30.30.40">
    <property type="entry name" value="SH3 Domains"/>
    <property type="match status" value="1"/>
</dbReference>
<organism evidence="3 4">
    <name type="scientific">Roseibaca calidilacus</name>
    <dbReference type="NCBI Taxonomy" id="1666912"/>
    <lineage>
        <taxon>Bacteria</taxon>
        <taxon>Pseudomonadati</taxon>
        <taxon>Pseudomonadota</taxon>
        <taxon>Alphaproteobacteria</taxon>
        <taxon>Rhodobacterales</taxon>
        <taxon>Paracoccaceae</taxon>
        <taxon>Roseinatronobacter</taxon>
    </lineage>
</organism>
<dbReference type="InterPro" id="IPR039315">
    <property type="entry name" value="CheW"/>
</dbReference>
<dbReference type="EMBL" id="LJSG01000002">
    <property type="protein sequence ID" value="KPP95531.1"/>
    <property type="molecule type" value="Genomic_DNA"/>
</dbReference>
<dbReference type="PATRIC" id="fig|1666912.4.peg.1635"/>
<accession>A0A0P7W683</accession>
<dbReference type="Proteomes" id="UP000182045">
    <property type="component" value="Unassembled WGS sequence"/>
</dbReference>
<dbReference type="STRING" id="1666912.Ga0058931_2189"/>
<dbReference type="InterPro" id="IPR036061">
    <property type="entry name" value="CheW-like_dom_sf"/>
</dbReference>
<dbReference type="PROSITE" id="PS50851">
    <property type="entry name" value="CHEW"/>
    <property type="match status" value="1"/>
</dbReference>
<dbReference type="SUPFAM" id="SSF50341">
    <property type="entry name" value="CheW-like"/>
    <property type="match status" value="1"/>
</dbReference>
<keyword evidence="5" id="KW-1185">Reference proteome</keyword>
<gene>
    <name evidence="3" type="primary">cheW</name>
    <name evidence="2" type="ORF">Ga0058931_2189</name>
    <name evidence="3" type="ORF">HLUCCA05_02420</name>
</gene>
<dbReference type="EMBL" id="FBYC01000004">
    <property type="protein sequence ID" value="CUX82137.1"/>
    <property type="molecule type" value="Genomic_DNA"/>
</dbReference>
<dbReference type="GO" id="GO:0006935">
    <property type="term" value="P:chemotaxis"/>
    <property type="evidence" value="ECO:0007669"/>
    <property type="project" value="InterPro"/>
</dbReference>
<dbReference type="OrthoDB" id="9794382at2"/>
<dbReference type="RefSeq" id="WP_072246362.1">
    <property type="nucleotide sequence ID" value="NZ_FBYC01000004.1"/>
</dbReference>
<dbReference type="GO" id="GO:0007165">
    <property type="term" value="P:signal transduction"/>
    <property type="evidence" value="ECO:0007669"/>
    <property type="project" value="InterPro"/>
</dbReference>
<dbReference type="AlphaFoldDB" id="A0A0P7W683"/>
<dbReference type="Pfam" id="PF01584">
    <property type="entry name" value="CheW"/>
    <property type="match status" value="1"/>
</dbReference>
<reference evidence="2 5" key="2">
    <citation type="submission" date="2016-01" db="EMBL/GenBank/DDBJ databases">
        <authorList>
            <person name="Varghese N."/>
        </authorList>
    </citation>
    <scope>NUCLEOTIDE SEQUENCE [LARGE SCALE GENOMIC DNA]</scope>
    <source>
        <strain evidence="2 5">HL-91</strain>
    </source>
</reference>
<dbReference type="PANTHER" id="PTHR22617">
    <property type="entry name" value="CHEMOTAXIS SENSOR HISTIDINE KINASE-RELATED"/>
    <property type="match status" value="1"/>
</dbReference>
<reference evidence="3 4" key="1">
    <citation type="submission" date="2015-09" db="EMBL/GenBank/DDBJ databases">
        <title>Identification and resolution of microdiversity through metagenomic sequencing of parallel consortia.</title>
        <authorList>
            <person name="Nelson W.C."/>
            <person name="Romine M.F."/>
            <person name="Lindemann S.R."/>
        </authorList>
    </citation>
    <scope>NUCLEOTIDE SEQUENCE [LARGE SCALE GENOMIC DNA]</scope>
    <source>
        <strain evidence="3">HL-91</strain>
    </source>
</reference>
<sequence length="174" mass="19182">MTTPYPDTHRDAALLGGALEADTIANMYLTFDIGSEEYGVAIADVIEIVGIQRIMPIPDLPVYLKGVINLRGKVIPLMDIRLRFRMDERAYDDRTVIIVMEVDDAPIGLIVDGVREVREIPDSQIDSNAQFAKSSTKQVIAGLGRIDDSVVVLLNPTVLVSDDDIRLMQEKADA</sequence>
<name>A0A0P7W683_9RHOB</name>
<evidence type="ECO:0000313" key="4">
    <source>
        <dbReference type="Proteomes" id="UP000050413"/>
    </source>
</evidence>
<evidence type="ECO:0000313" key="2">
    <source>
        <dbReference type="EMBL" id="CUX82137.1"/>
    </source>
</evidence>
<proteinExistence type="predicted"/>
<evidence type="ECO:0000259" key="1">
    <source>
        <dbReference type="PROSITE" id="PS50851"/>
    </source>
</evidence>
<dbReference type="Gene3D" id="2.40.50.180">
    <property type="entry name" value="CheA-289, Domain 4"/>
    <property type="match status" value="1"/>
</dbReference>